<dbReference type="InterPro" id="IPR036164">
    <property type="entry name" value="bL21-like_sf"/>
</dbReference>
<dbReference type="OrthoDB" id="5994at2759"/>
<evidence type="ECO:0000313" key="5">
    <source>
        <dbReference type="Proteomes" id="UP000094569"/>
    </source>
</evidence>
<comment type="similarity">
    <text evidence="1">Belongs to the bacterial ribosomal protein bL21 family.</text>
</comment>
<dbReference type="SUPFAM" id="SSF141091">
    <property type="entry name" value="L21p-like"/>
    <property type="match status" value="1"/>
</dbReference>
<evidence type="ECO:0000256" key="2">
    <source>
        <dbReference type="ARBA" id="ARBA00044129"/>
    </source>
</evidence>
<gene>
    <name evidence="4" type="ORF">SI65_10159</name>
</gene>
<dbReference type="GO" id="GO:0005762">
    <property type="term" value="C:mitochondrial large ribosomal subunit"/>
    <property type="evidence" value="ECO:0007669"/>
    <property type="project" value="TreeGrafter"/>
</dbReference>
<reference evidence="4 5" key="1">
    <citation type="journal article" date="2016" name="BMC Genomics">
        <title>Comparative genomic and transcriptomic analyses of the Fuzhuan brick tea-fermentation fungus Aspergillus cristatus.</title>
        <authorList>
            <person name="Ge Y."/>
            <person name="Wang Y."/>
            <person name="Liu Y."/>
            <person name="Tan Y."/>
            <person name="Ren X."/>
            <person name="Zhang X."/>
            <person name="Hyde K.D."/>
            <person name="Liu Y."/>
            <person name="Liu Z."/>
        </authorList>
    </citation>
    <scope>NUCLEOTIDE SEQUENCE [LARGE SCALE GENOMIC DNA]</scope>
    <source>
        <strain evidence="4 5">GZAAS20.1005</strain>
    </source>
</reference>
<dbReference type="STRING" id="573508.A0A1E3B0H1"/>
<accession>A0A1E3B0H1</accession>
<name>A0A1E3B0H1_ASPCR</name>
<protein>
    <recommendedName>
        <fullName evidence="2">Large ribosomal subunit protein bL21m</fullName>
    </recommendedName>
</protein>
<dbReference type="PANTHER" id="PTHR21349:SF0">
    <property type="entry name" value="LARGE RIBOSOMAL SUBUNIT PROTEIN BL21M"/>
    <property type="match status" value="1"/>
</dbReference>
<comment type="caution">
    <text evidence="4">The sequence shown here is derived from an EMBL/GenBank/DDBJ whole genome shotgun (WGS) entry which is preliminary data.</text>
</comment>
<dbReference type="GO" id="GO:0003735">
    <property type="term" value="F:structural constituent of ribosome"/>
    <property type="evidence" value="ECO:0007669"/>
    <property type="project" value="TreeGrafter"/>
</dbReference>
<dbReference type="Pfam" id="PF00829">
    <property type="entry name" value="Ribosomal_L21p"/>
    <property type="match status" value="1"/>
</dbReference>
<proteinExistence type="inferred from homology"/>
<feature type="compositionally biased region" description="Low complexity" evidence="3">
    <location>
        <begin position="24"/>
        <end position="88"/>
    </location>
</feature>
<dbReference type="EMBL" id="JXNT01000026">
    <property type="protein sequence ID" value="ODM14424.1"/>
    <property type="molecule type" value="Genomic_DNA"/>
</dbReference>
<evidence type="ECO:0000313" key="4">
    <source>
        <dbReference type="EMBL" id="ODM14424.1"/>
    </source>
</evidence>
<dbReference type="PANTHER" id="PTHR21349">
    <property type="entry name" value="50S RIBOSOMAL PROTEIN L21"/>
    <property type="match status" value="1"/>
</dbReference>
<keyword evidence="5" id="KW-1185">Reference proteome</keyword>
<dbReference type="AlphaFoldDB" id="A0A1E3B0H1"/>
<feature type="region of interest" description="Disordered" evidence="3">
    <location>
        <begin position="24"/>
        <end position="96"/>
    </location>
</feature>
<evidence type="ECO:0000256" key="3">
    <source>
        <dbReference type="SAM" id="MobiDB-lite"/>
    </source>
</evidence>
<evidence type="ECO:0000256" key="1">
    <source>
        <dbReference type="ARBA" id="ARBA00008563"/>
    </source>
</evidence>
<sequence length="256" mass="28489">MFARSVLRKALALPFEQTPSSTTLFRATLSTTTSTSTSTSPNPESPLSASPRAQFNNPTHQQHQPPVTPSSAASTPASTPYTTPQTSSHIPTHKQPLAPTFEAPLKVTSSLLELLPHLTAQRAHYITAHVHAKPYLVTAGDHLRLPFLMANVQPGDVIRLNRASVIGSRDFTLKGKPYIDERMFECRARVVGVDSEPMRYKEKTKRRQRHVRTIKSKERYTMLRIMDVKVKTKEELVQEGAVVVEGQDQATLEVKS</sequence>
<dbReference type="Proteomes" id="UP000094569">
    <property type="component" value="Unassembled WGS sequence"/>
</dbReference>
<organism evidence="4 5">
    <name type="scientific">Aspergillus cristatus</name>
    <name type="common">Chinese Fuzhuan brick tea-fermentation fungus</name>
    <name type="synonym">Eurotium cristatum</name>
    <dbReference type="NCBI Taxonomy" id="573508"/>
    <lineage>
        <taxon>Eukaryota</taxon>
        <taxon>Fungi</taxon>
        <taxon>Dikarya</taxon>
        <taxon>Ascomycota</taxon>
        <taxon>Pezizomycotina</taxon>
        <taxon>Eurotiomycetes</taxon>
        <taxon>Eurotiomycetidae</taxon>
        <taxon>Eurotiales</taxon>
        <taxon>Aspergillaceae</taxon>
        <taxon>Aspergillus</taxon>
        <taxon>Aspergillus subgen. Aspergillus</taxon>
    </lineage>
</organism>
<dbReference type="VEuPathDB" id="FungiDB:SI65_10159"/>
<dbReference type="InterPro" id="IPR028909">
    <property type="entry name" value="bL21-like"/>
</dbReference>